<evidence type="ECO:0000313" key="5">
    <source>
        <dbReference type="EMBL" id="MQQ51935.1"/>
    </source>
</evidence>
<protein>
    <submittedName>
        <fullName evidence="5">YSIRK-type signal peptide-containing protein</fullName>
    </submittedName>
</protein>
<evidence type="ECO:0000259" key="4">
    <source>
        <dbReference type="Pfam" id="PF18200"/>
    </source>
</evidence>
<dbReference type="InterPro" id="IPR041339">
    <property type="entry name" value="Ig-like_bac"/>
</dbReference>
<sequence>MEKKSNSLSRVKRRQQEKVLRFSIRKYSFGAASVAVAALMFLGARVVSADSVTPVDKPHVEALTQDTSPLASQDKEEPVSSVKVDTAVASQLVAQIKDQLHVKEAANTDLLVTAKEELVKAELTLADSKVSQEEVDALVARLTNVLDQLRAVETPQVKEDKNDESTQEATPEIKPEVAKPTSEISAKSEETSENTNAEQLEKAKASLKLSIERLEQTIAQTPENDLTREILEKAIAQVAVAKSAFGGVEVSLRDVEDMNRVIKRNESSVMIARNRLTSGRNDVRNGAAIPVGTTLRADAGATYDNAVGLYFTKEGDGSGYPAGTMLFRDRNQNTADKQRVKDVKDVVKVDVTKNGDTYDWVIEFEGNPENHQNAHAWFTIPTGHTLVDDGSASFGSYWGGSGGKRRIETQGRLPRNLYDIFKDQVSSTSKDVNIGTPGGAIEQAWGKAATTDAFWKGADGEIKTFEEIISKPDTLYFNRTGGARTTTEKDVLVSDYLKDWLIQHTQRVYHFDIDYRGRTKDSASNYIFRFKTKAAEGTPLMYAAGMRSYEFSTHRNDMQWYGLPSPKVTGADQTIEKGKEIRLEFTTKDNLAGFSLGDPKLGYNPADSIKLVDSKLELKDQKVEVQKVSDYEHKLIITGRVASDPGDYKVKVKSVNNVGQSAEFTSTVKVTQSITPTLELNQDPKTGDVTVTPKKPDGSTYPPETKVEIPGKGDKPIPVTIGKDGKGKVPNSDLPEGNVPGIGKITEPGQPTVEVPDVTTPAKITPRDTTPPKIYWLKDDGSRQELGYTHAAGQNVVIPLYRGDAVNTRLITIDDSGKVTDFRLENLQSGFSFTPVNGTATEESPLGQNVTGKVGLEVKKGKYTARAISTDGTNSTTGYFVFEIHEQAEKYPLEGKTETVTVGDSLKTWNGRVDSNQYTEAPKGRGVGVEWGWKGEAPKVVQDTAGVFKYTATATHPDKSVAESNPQVTIIVKPKAPTIETDLTGKAEVPNTEVVVNVHEGVKDGSTVTLYSPEGRAIGTGTVTNGKAKITGTIPVGNITAKTTVQTPGQPNVESELSPIKVATKIAETEKPGKIEITRKPNGDAVVTPKKPDGKPYLPGTKVEIPSKDKDGNPTTITVTVGDNGSGEVPNDNLPKKDVPGTGTVTEPNKKPSQPVDVTTPARKTP</sequence>
<name>A0A7X1RKJ6_STRMT</name>
<evidence type="ECO:0000259" key="3">
    <source>
        <dbReference type="Pfam" id="PF04650"/>
    </source>
</evidence>
<feature type="domain" description="Cell-surface Ig-like bacterial" evidence="4">
    <location>
        <begin position="676"/>
        <end position="763"/>
    </location>
</feature>
<feature type="region of interest" description="Disordered" evidence="2">
    <location>
        <begin position="153"/>
        <end position="199"/>
    </location>
</feature>
<dbReference type="AlphaFoldDB" id="A0A7X1RKJ6"/>
<accession>A0A7X1RKJ6</accession>
<reference evidence="5 6" key="1">
    <citation type="submission" date="2019-10" db="EMBL/GenBank/DDBJ databases">
        <title>Streptococcus mitis of the oral and urogenital tracts.</title>
        <authorList>
            <person name="Price T."/>
            <person name="Mores C.R."/>
            <person name="Putonti C."/>
            <person name="Wolfe A.J."/>
        </authorList>
    </citation>
    <scope>NUCLEOTIDE SEQUENCE [LARGE SCALE GENOMIC DNA]</scope>
    <source>
        <strain evidence="5 6">SM16</strain>
    </source>
</reference>
<organism evidence="5 6">
    <name type="scientific">Streptococcus mitis</name>
    <dbReference type="NCBI Taxonomy" id="28037"/>
    <lineage>
        <taxon>Bacteria</taxon>
        <taxon>Bacillati</taxon>
        <taxon>Bacillota</taxon>
        <taxon>Bacilli</taxon>
        <taxon>Lactobacillales</taxon>
        <taxon>Streptococcaceae</taxon>
        <taxon>Streptococcus</taxon>
        <taxon>Streptococcus mitis group</taxon>
    </lineage>
</organism>
<feature type="region of interest" description="Disordered" evidence="2">
    <location>
        <begin position="680"/>
        <end position="773"/>
    </location>
</feature>
<feature type="domain" description="YSIRK Gram-positive signal peptide" evidence="3">
    <location>
        <begin position="17"/>
        <end position="42"/>
    </location>
</feature>
<dbReference type="Proteomes" id="UP000467560">
    <property type="component" value="Unassembled WGS sequence"/>
</dbReference>
<dbReference type="Pfam" id="PF18200">
    <property type="entry name" value="Big_11"/>
    <property type="match status" value="2"/>
</dbReference>
<dbReference type="InterPro" id="IPR005877">
    <property type="entry name" value="YSIRK_signal_dom"/>
</dbReference>
<evidence type="ECO:0000256" key="1">
    <source>
        <dbReference type="ARBA" id="ARBA00022729"/>
    </source>
</evidence>
<evidence type="ECO:0000313" key="6">
    <source>
        <dbReference type="Proteomes" id="UP000467560"/>
    </source>
</evidence>
<dbReference type="Pfam" id="PF04650">
    <property type="entry name" value="YSIRK_signal"/>
    <property type="match status" value="1"/>
</dbReference>
<evidence type="ECO:0000256" key="2">
    <source>
        <dbReference type="SAM" id="MobiDB-lite"/>
    </source>
</evidence>
<dbReference type="RefSeq" id="WP_153224904.1">
    <property type="nucleotide sequence ID" value="NZ_WIJK01000006.1"/>
</dbReference>
<feature type="compositionally biased region" description="Basic and acidic residues" evidence="2">
    <location>
        <begin position="705"/>
        <end position="715"/>
    </location>
</feature>
<feature type="non-terminal residue" evidence="5">
    <location>
        <position position="1166"/>
    </location>
</feature>
<feature type="compositionally biased region" description="Polar residues" evidence="2">
    <location>
        <begin position="1113"/>
        <end position="1123"/>
    </location>
</feature>
<feature type="domain" description="Cell-surface Ig-like bacterial" evidence="4">
    <location>
        <begin position="1073"/>
        <end position="1163"/>
    </location>
</feature>
<dbReference type="NCBIfam" id="TIGR01168">
    <property type="entry name" value="YSIRK_signal"/>
    <property type="match status" value="1"/>
</dbReference>
<feature type="region of interest" description="Disordered" evidence="2">
    <location>
        <begin position="1079"/>
        <end position="1166"/>
    </location>
</feature>
<dbReference type="EMBL" id="WIJK01000006">
    <property type="protein sequence ID" value="MQQ51935.1"/>
    <property type="molecule type" value="Genomic_DNA"/>
</dbReference>
<keyword evidence="1" id="KW-0732">Signal</keyword>
<gene>
    <name evidence="5" type="ORF">GEZ89_02940</name>
</gene>
<proteinExistence type="predicted"/>
<comment type="caution">
    <text evidence="5">The sequence shown here is derived from an EMBL/GenBank/DDBJ whole genome shotgun (WGS) entry which is preliminary data.</text>
</comment>